<evidence type="ECO:0000256" key="2">
    <source>
        <dbReference type="ARBA" id="ARBA00023002"/>
    </source>
</evidence>
<evidence type="ECO:0000256" key="1">
    <source>
        <dbReference type="ARBA" id="ARBA00006484"/>
    </source>
</evidence>
<organism evidence="4 5">
    <name type="scientific">Ferroplasma acidiphilum</name>
    <dbReference type="NCBI Taxonomy" id="74969"/>
    <lineage>
        <taxon>Archaea</taxon>
        <taxon>Methanobacteriati</taxon>
        <taxon>Thermoplasmatota</taxon>
        <taxon>Thermoplasmata</taxon>
        <taxon>Thermoplasmatales</taxon>
        <taxon>Ferroplasmaceae</taxon>
        <taxon>Ferroplasma</taxon>
    </lineage>
</organism>
<dbReference type="SUPFAM" id="SSF51735">
    <property type="entry name" value="NAD(P)-binding Rossmann-fold domains"/>
    <property type="match status" value="1"/>
</dbReference>
<dbReference type="PRINTS" id="PR00080">
    <property type="entry name" value="SDRFAMILY"/>
</dbReference>
<dbReference type="PROSITE" id="PS00061">
    <property type="entry name" value="ADH_SHORT"/>
    <property type="match status" value="1"/>
</dbReference>
<accession>A0A7K4FSG7</accession>
<dbReference type="RefSeq" id="WP_171482133.1">
    <property type="nucleotide sequence ID" value="NZ_JABGBP010000436.1"/>
</dbReference>
<dbReference type="SMART" id="SM00822">
    <property type="entry name" value="PKS_KR"/>
    <property type="match status" value="1"/>
</dbReference>
<dbReference type="PRINTS" id="PR00081">
    <property type="entry name" value="GDHRDH"/>
</dbReference>
<proteinExistence type="inferred from homology"/>
<dbReference type="GO" id="GO:0016491">
    <property type="term" value="F:oxidoreductase activity"/>
    <property type="evidence" value="ECO:0007669"/>
    <property type="project" value="UniProtKB-KW"/>
</dbReference>
<keyword evidence="2" id="KW-0560">Oxidoreductase</keyword>
<evidence type="ECO:0000259" key="3">
    <source>
        <dbReference type="SMART" id="SM00822"/>
    </source>
</evidence>
<evidence type="ECO:0000313" key="5">
    <source>
        <dbReference type="Proteomes" id="UP000546917"/>
    </source>
</evidence>
<dbReference type="Pfam" id="PF13561">
    <property type="entry name" value="adh_short_C2"/>
    <property type="match status" value="1"/>
</dbReference>
<reference evidence="4 5" key="1">
    <citation type="submission" date="2020-05" db="EMBL/GenBank/DDBJ databases">
        <authorList>
            <person name="Zhang R."/>
        </authorList>
    </citation>
    <scope>NUCLEOTIDE SEQUENCE [LARGE SCALE GENOMIC DNA]</scope>
    <source>
        <strain evidence="4 5">DSM 28986</strain>
    </source>
</reference>
<dbReference type="InterPro" id="IPR020904">
    <property type="entry name" value="Sc_DH/Rdtase_CS"/>
</dbReference>
<protein>
    <submittedName>
        <fullName evidence="4">SDR family oxidoreductase</fullName>
    </submittedName>
</protein>
<comment type="similarity">
    <text evidence="1">Belongs to the short-chain dehydrogenases/reductases (SDR) family.</text>
</comment>
<dbReference type="AlphaFoldDB" id="A0A7K4FSG7"/>
<sequence length="239" mass="26060">MSGKIVITGSNRGIGRSIAEKMASEKYGIIMVDYDNAVLDSAKSLNSRYGSVEGIKCDVSSYDACVEAFSTIDKKEIYGIVNNAGINRDALFKNMSFDQWDAVIKTDLYSMFNVTKQFVDSMIENLSGRIVNISSASWNGNVGQANYSSAKAGVIGFTKTLSRELGRYNITSNAIVPGFIKTPMTDQMPEKIKEKFIEKIPLKRMGSGDDVANAVSFLMKEDSNYVNGILLEVGGGMSL</sequence>
<dbReference type="GO" id="GO:0032787">
    <property type="term" value="P:monocarboxylic acid metabolic process"/>
    <property type="evidence" value="ECO:0007669"/>
    <property type="project" value="UniProtKB-ARBA"/>
</dbReference>
<comment type="caution">
    <text evidence="4">The sequence shown here is derived from an EMBL/GenBank/DDBJ whole genome shotgun (WGS) entry which is preliminary data.</text>
</comment>
<dbReference type="InterPro" id="IPR057326">
    <property type="entry name" value="KR_dom"/>
</dbReference>
<dbReference type="Proteomes" id="UP000546917">
    <property type="component" value="Unassembled WGS sequence"/>
</dbReference>
<gene>
    <name evidence="4" type="ORF">HLB00_09785</name>
</gene>
<dbReference type="InterPro" id="IPR036291">
    <property type="entry name" value="NAD(P)-bd_dom_sf"/>
</dbReference>
<dbReference type="PANTHER" id="PTHR42879:SF2">
    <property type="entry name" value="3-OXOACYL-[ACYL-CARRIER-PROTEIN] REDUCTASE FABG"/>
    <property type="match status" value="1"/>
</dbReference>
<dbReference type="InterPro" id="IPR050259">
    <property type="entry name" value="SDR"/>
</dbReference>
<dbReference type="InterPro" id="IPR002347">
    <property type="entry name" value="SDR_fam"/>
</dbReference>
<dbReference type="Gene3D" id="3.40.50.720">
    <property type="entry name" value="NAD(P)-binding Rossmann-like Domain"/>
    <property type="match status" value="1"/>
</dbReference>
<feature type="domain" description="Ketoreductase" evidence="3">
    <location>
        <begin position="3"/>
        <end position="183"/>
    </location>
</feature>
<dbReference type="FunFam" id="3.40.50.720:FF:000173">
    <property type="entry name" value="3-oxoacyl-[acyl-carrier protein] reductase"/>
    <property type="match status" value="1"/>
</dbReference>
<dbReference type="PANTHER" id="PTHR42879">
    <property type="entry name" value="3-OXOACYL-(ACYL-CARRIER-PROTEIN) REDUCTASE"/>
    <property type="match status" value="1"/>
</dbReference>
<name>A0A7K4FSG7_9ARCH</name>
<evidence type="ECO:0000313" key="4">
    <source>
        <dbReference type="EMBL" id="NOL61107.1"/>
    </source>
</evidence>
<dbReference type="EMBL" id="JABGBP010000436">
    <property type="protein sequence ID" value="NOL61107.1"/>
    <property type="molecule type" value="Genomic_DNA"/>
</dbReference>